<evidence type="ECO:0000256" key="1">
    <source>
        <dbReference type="SAM" id="SignalP"/>
    </source>
</evidence>
<feature type="chain" id="PRO_5004570181" description="PhoD-like phosphatase metallophosphatase domain-containing protein" evidence="1">
    <location>
        <begin position="20"/>
        <end position="551"/>
    </location>
</feature>
<dbReference type="VEuPathDB" id="FungiDB:SDRG_04901"/>
<dbReference type="InterPro" id="IPR038607">
    <property type="entry name" value="PhoD-like_sf"/>
</dbReference>
<dbReference type="Proteomes" id="UP000030762">
    <property type="component" value="Unassembled WGS sequence"/>
</dbReference>
<dbReference type="InterPro" id="IPR029052">
    <property type="entry name" value="Metallo-depent_PP-like"/>
</dbReference>
<dbReference type="RefSeq" id="XP_008608813.1">
    <property type="nucleotide sequence ID" value="XM_008610591.1"/>
</dbReference>
<evidence type="ECO:0000313" key="4">
    <source>
        <dbReference type="Proteomes" id="UP000030762"/>
    </source>
</evidence>
<evidence type="ECO:0000259" key="2">
    <source>
        <dbReference type="Pfam" id="PF09423"/>
    </source>
</evidence>
<dbReference type="PANTHER" id="PTHR37031:SF2">
    <property type="entry name" value="PHOD-LIKE PHOSPHATASE METALLOPHOSPHATASE DOMAIN-CONTAINING PROTEIN"/>
    <property type="match status" value="1"/>
</dbReference>
<accession>T0QV27</accession>
<dbReference type="EMBL" id="JH767143">
    <property type="protein sequence ID" value="EQC37880.1"/>
    <property type="molecule type" value="Genomic_DNA"/>
</dbReference>
<proteinExistence type="predicted"/>
<reference evidence="3 4" key="1">
    <citation type="submission" date="2012-04" db="EMBL/GenBank/DDBJ databases">
        <title>The Genome Sequence of Saprolegnia declina VS20.</title>
        <authorList>
            <consortium name="The Broad Institute Genome Sequencing Platform"/>
            <person name="Russ C."/>
            <person name="Nusbaum C."/>
            <person name="Tyler B."/>
            <person name="van West P."/>
            <person name="Dieguez-Uribeondo J."/>
            <person name="de Bruijn I."/>
            <person name="Tripathy S."/>
            <person name="Jiang R."/>
            <person name="Young S.K."/>
            <person name="Zeng Q."/>
            <person name="Gargeya S."/>
            <person name="Fitzgerald M."/>
            <person name="Haas B."/>
            <person name="Abouelleil A."/>
            <person name="Alvarado L."/>
            <person name="Arachchi H.M."/>
            <person name="Berlin A."/>
            <person name="Chapman S.B."/>
            <person name="Goldberg J."/>
            <person name="Griggs A."/>
            <person name="Gujja S."/>
            <person name="Hansen M."/>
            <person name="Howarth C."/>
            <person name="Imamovic A."/>
            <person name="Larimer J."/>
            <person name="McCowen C."/>
            <person name="Montmayeur A."/>
            <person name="Murphy C."/>
            <person name="Neiman D."/>
            <person name="Pearson M."/>
            <person name="Priest M."/>
            <person name="Roberts A."/>
            <person name="Saif S."/>
            <person name="Shea T."/>
            <person name="Sisk P."/>
            <person name="Sykes S."/>
            <person name="Wortman J."/>
            <person name="Nusbaum C."/>
            <person name="Birren B."/>
        </authorList>
    </citation>
    <scope>NUCLEOTIDE SEQUENCE [LARGE SCALE GENOMIC DNA]</scope>
    <source>
        <strain evidence="3 4">VS20</strain>
    </source>
</reference>
<dbReference type="AlphaFoldDB" id="T0QV27"/>
<evidence type="ECO:0000313" key="3">
    <source>
        <dbReference type="EMBL" id="EQC37880.1"/>
    </source>
</evidence>
<dbReference type="InterPro" id="IPR018946">
    <property type="entry name" value="PhoD-like_MPP"/>
</dbReference>
<dbReference type="PANTHER" id="PTHR37031">
    <property type="entry name" value="METALLOPHOSPHATASE BINDING DOMAIN PROTEIN"/>
    <property type="match status" value="1"/>
</dbReference>
<dbReference type="OrthoDB" id="2419400at2759"/>
<feature type="signal peptide" evidence="1">
    <location>
        <begin position="1"/>
        <end position="19"/>
    </location>
</feature>
<dbReference type="STRING" id="1156394.T0QV27"/>
<dbReference type="Gene3D" id="3.60.21.70">
    <property type="entry name" value="PhoD-like phosphatase"/>
    <property type="match status" value="1"/>
</dbReference>
<dbReference type="GeneID" id="19945628"/>
<dbReference type="OMA" id="EHETYPG"/>
<dbReference type="SUPFAM" id="SSF56300">
    <property type="entry name" value="Metallo-dependent phosphatases"/>
    <property type="match status" value="1"/>
</dbReference>
<protein>
    <recommendedName>
        <fullName evidence="2">PhoD-like phosphatase metallophosphatase domain-containing protein</fullName>
    </recommendedName>
</protein>
<dbReference type="eggNOG" id="ENOG502S3RM">
    <property type="taxonomic scope" value="Eukaryota"/>
</dbReference>
<dbReference type="Pfam" id="PF09423">
    <property type="entry name" value="PhoD"/>
    <property type="match status" value="1"/>
</dbReference>
<gene>
    <name evidence="3" type="ORF">SDRG_04901</name>
</gene>
<sequence length="551" mass="61527">MGVQRVWTFLLLLLSVAVADLRLQTSIPFETDASPAEVAANRMDFLIIVGDVSTDMARVLYEPLVTGATIDIVLEAATADGRFERVAAQSRAHTQPMPYVKTFDGLVPHRQHRVRFALNGHDVAEAMFRTAPTPSDATDVRVLSVSCDRFSEDADDTHWSTLAADIASDDSYFGIVHTGDQIYADQLVDLAVAQIKAASALSFEETLSAFRDLYRRCFGRPMLQYVLRRGAHWMLIDDHDIINNWSYANLESPQHEVLVRAGLQAFYEYQFQLLHDVNWQEMDFAQTHNWSSLYLPGHALRRIGNLSLLLVDTRLDRGLQTTAAAPTLMSDHQLRFVQETLDAKVDGERLVLFTPLPLFFHTKYSAAFADLVDGEMYPGLDVYRPFFRQLWPHLAHASLLVGGDLHMTADTTVCGHVGSGNWSCLPQLITSGMTQASTTMDQLKIISFHFAITQVLQPFHWLYAALVPRTRTEFAMLSKHVYYGKNYGYVRLAANHTLSYGAVAQPYTTGGATLVQMASDMLSWAVHNAALSSALCLASYLAYARLHSQSP</sequence>
<name>T0QV27_SAPDV</name>
<feature type="domain" description="PhoD-like phosphatase metallophosphatase" evidence="2">
    <location>
        <begin position="145"/>
        <end position="322"/>
    </location>
</feature>
<keyword evidence="1" id="KW-0732">Signal</keyword>
<keyword evidence="4" id="KW-1185">Reference proteome</keyword>
<dbReference type="InParanoid" id="T0QV27"/>
<organism evidence="3 4">
    <name type="scientific">Saprolegnia diclina (strain VS20)</name>
    <dbReference type="NCBI Taxonomy" id="1156394"/>
    <lineage>
        <taxon>Eukaryota</taxon>
        <taxon>Sar</taxon>
        <taxon>Stramenopiles</taxon>
        <taxon>Oomycota</taxon>
        <taxon>Saprolegniomycetes</taxon>
        <taxon>Saprolegniales</taxon>
        <taxon>Saprolegniaceae</taxon>
        <taxon>Saprolegnia</taxon>
    </lineage>
</organism>